<dbReference type="PRINTS" id="PR01590">
    <property type="entry name" value="HTHFIS"/>
</dbReference>
<proteinExistence type="predicted"/>
<dbReference type="eggNOG" id="COG2204">
    <property type="taxonomic scope" value="Bacteria"/>
</dbReference>
<dbReference type="OrthoDB" id="9771372at2"/>
<dbReference type="InterPro" id="IPR027417">
    <property type="entry name" value="P-loop_NTPase"/>
</dbReference>
<dbReference type="InterPro" id="IPR002078">
    <property type="entry name" value="Sigma_54_int"/>
</dbReference>
<dbReference type="PROSITE" id="PS50045">
    <property type="entry name" value="SIGMA54_INTERACT_4"/>
    <property type="match status" value="1"/>
</dbReference>
<dbReference type="Pfam" id="PF06506">
    <property type="entry name" value="PrpR_N"/>
    <property type="match status" value="1"/>
</dbReference>
<dbReference type="InterPro" id="IPR058031">
    <property type="entry name" value="AAA_lid_NorR"/>
</dbReference>
<dbReference type="SUPFAM" id="SSF52540">
    <property type="entry name" value="P-loop containing nucleoside triphosphate hydrolases"/>
    <property type="match status" value="1"/>
</dbReference>
<dbReference type="EMBL" id="AECU01000101">
    <property type="protein sequence ID" value="EFQ07273.1"/>
    <property type="molecule type" value="Genomic_DNA"/>
</dbReference>
<dbReference type="STRING" id="748224.HMPREF9436_01216"/>
<dbReference type="Gene3D" id="1.10.8.60">
    <property type="match status" value="1"/>
</dbReference>
<organism evidence="6 7">
    <name type="scientific">Faecalibacterium cf. prausnitzii KLE1255</name>
    <dbReference type="NCBI Taxonomy" id="748224"/>
    <lineage>
        <taxon>Bacteria</taxon>
        <taxon>Bacillati</taxon>
        <taxon>Bacillota</taxon>
        <taxon>Clostridia</taxon>
        <taxon>Eubacteriales</taxon>
        <taxon>Oscillospiraceae</taxon>
        <taxon>Faecalibacterium</taxon>
    </lineage>
</organism>
<evidence type="ECO:0000259" key="5">
    <source>
        <dbReference type="PROSITE" id="PS50045"/>
    </source>
</evidence>
<keyword evidence="1" id="KW-0547">Nucleotide-binding</keyword>
<dbReference type="AlphaFoldDB" id="E2ZHS7"/>
<evidence type="ECO:0000256" key="1">
    <source>
        <dbReference type="ARBA" id="ARBA00022741"/>
    </source>
</evidence>
<dbReference type="GO" id="GO:0000156">
    <property type="term" value="F:phosphorelay response regulator activity"/>
    <property type="evidence" value="ECO:0007669"/>
    <property type="project" value="InterPro"/>
</dbReference>
<dbReference type="Pfam" id="PF25601">
    <property type="entry name" value="AAA_lid_14"/>
    <property type="match status" value="1"/>
</dbReference>
<dbReference type="InterPro" id="IPR009057">
    <property type="entry name" value="Homeodomain-like_sf"/>
</dbReference>
<keyword evidence="3" id="KW-0805">Transcription regulation</keyword>
<comment type="caution">
    <text evidence="6">The sequence shown here is derived from an EMBL/GenBank/DDBJ whole genome shotgun (WGS) entry which is preliminary data.</text>
</comment>
<evidence type="ECO:0000256" key="2">
    <source>
        <dbReference type="ARBA" id="ARBA00022840"/>
    </source>
</evidence>
<dbReference type="Gene3D" id="1.10.10.60">
    <property type="entry name" value="Homeodomain-like"/>
    <property type="match status" value="1"/>
</dbReference>
<dbReference type="RefSeq" id="WP_005941029.1">
    <property type="nucleotide sequence ID" value="NZ_GL538306.1"/>
</dbReference>
<evidence type="ECO:0000313" key="6">
    <source>
        <dbReference type="EMBL" id="EFQ07273.1"/>
    </source>
</evidence>
<reference evidence="6 7" key="1">
    <citation type="submission" date="2010-08" db="EMBL/GenBank/DDBJ databases">
        <authorList>
            <person name="Weinstock G."/>
            <person name="Sodergren E."/>
            <person name="Clifton S."/>
            <person name="Fulton L."/>
            <person name="Fulton B."/>
            <person name="Courtney L."/>
            <person name="Fronick C."/>
            <person name="Harrison M."/>
            <person name="Strong C."/>
            <person name="Farmer C."/>
            <person name="Delahaunty K."/>
            <person name="Markovic C."/>
            <person name="Hall O."/>
            <person name="Minx P."/>
            <person name="Tomlinson C."/>
            <person name="Mitreva M."/>
            <person name="Hou S."/>
            <person name="Chen J."/>
            <person name="Wollam A."/>
            <person name="Pepin K.H."/>
            <person name="Johnson M."/>
            <person name="Bhonagiri V."/>
            <person name="Zhang X."/>
            <person name="Suruliraj S."/>
            <person name="Warren W."/>
            <person name="Chinwalla A."/>
            <person name="Mardis E.R."/>
            <person name="Wilson R.K."/>
        </authorList>
    </citation>
    <scope>NUCLEOTIDE SEQUENCE [LARGE SCALE GENOMIC DNA]</scope>
    <source>
        <strain evidence="6 7">KLE1255</strain>
    </source>
</reference>
<dbReference type="HOGENOM" id="CLU_000445_8_5_9"/>
<dbReference type="InterPro" id="IPR002197">
    <property type="entry name" value="HTH_Fis"/>
</dbReference>
<name>E2ZHS7_9FIRM</name>
<dbReference type="Pfam" id="PF00158">
    <property type="entry name" value="Sigma54_activat"/>
    <property type="match status" value="1"/>
</dbReference>
<dbReference type="Gene3D" id="3.40.50.2300">
    <property type="match status" value="1"/>
</dbReference>
<evidence type="ECO:0000256" key="3">
    <source>
        <dbReference type="ARBA" id="ARBA00023015"/>
    </source>
</evidence>
<gene>
    <name evidence="6" type="ORF">HMPREF9436_01216</name>
</gene>
<dbReference type="Gene3D" id="3.40.50.10660">
    <property type="entry name" value="PrpR receptor domain-like"/>
    <property type="match status" value="1"/>
</dbReference>
<dbReference type="Pfam" id="PF02954">
    <property type="entry name" value="HTH_8"/>
    <property type="match status" value="1"/>
</dbReference>
<keyword evidence="2" id="KW-0067">ATP-binding</keyword>
<evidence type="ECO:0000256" key="4">
    <source>
        <dbReference type="ARBA" id="ARBA00023163"/>
    </source>
</evidence>
<dbReference type="InterPro" id="IPR010524">
    <property type="entry name" value="Sig_transdc_resp-reg_PrpR_N"/>
</dbReference>
<dbReference type="Proteomes" id="UP000006028">
    <property type="component" value="Unassembled WGS sequence"/>
</dbReference>
<evidence type="ECO:0000313" key="7">
    <source>
        <dbReference type="Proteomes" id="UP000006028"/>
    </source>
</evidence>
<dbReference type="Gene3D" id="3.40.50.300">
    <property type="entry name" value="P-loop containing nucleotide triphosphate hydrolases"/>
    <property type="match status" value="1"/>
</dbReference>
<dbReference type="GO" id="GO:0006355">
    <property type="term" value="P:regulation of DNA-templated transcription"/>
    <property type="evidence" value="ECO:0007669"/>
    <property type="project" value="InterPro"/>
</dbReference>
<dbReference type="BioCyc" id="FCF748224-HMP:GTSS-2917-MONOMER"/>
<dbReference type="PANTHER" id="PTHR32071">
    <property type="entry name" value="TRANSCRIPTIONAL REGULATORY PROTEIN"/>
    <property type="match status" value="1"/>
</dbReference>
<dbReference type="SUPFAM" id="SSF159800">
    <property type="entry name" value="PrpR receptor domain-like"/>
    <property type="match status" value="1"/>
</dbReference>
<sequence>MEEIRILGIAPFESIRAAMERVAREEFPAVRFEAYTGDLEEGVKIAQRLSKENYDVVISRGGTAELLKKETTLPVVEITFSVYDILRAIKMAENYNSLYAIVGFPSITGPAHTLCDLLRFNTDIVTVHSEAEVRSALERLKLGGYSMVICDNVTHSVARELGYSAFLITSGAESLHAAFEHAVDIAKEYRRMRRKIAFLQNAVRQSRGNVLVFNRQKELCYTTEDSVPEKIRDYFVQRIGDLGSGAVRQFLYTDELTYLRVTAQAMTFANEPFYVFCYTQTILSRKSINAGIYLYEHNEVQHLFQDSFLSISGAIRPLEKRLSALAATAQPVLILGEPGTGKQQIAKALYLNSPYNQNPFVVINCTTLNEKGWEFLFNSPSSPLLENHITLYFQDIGKLAYRNLQELLYYSNQISLKTRVFLIFSCIVSPQNVPPPAIQSFSAEMGCVGLSVIPLRSRADEIPSLANLYLNSLNASLGKQIIGLAPNAMDQLIHYSWPDNFTEFKAVLSELAALASSSYILNDSVTEVLLKERTLHHAEAAPSAENPFSGKTLEQIISAAINQTLSDCGGNQTLAAKQLGISRSTLWRHLN</sequence>
<dbReference type="GO" id="GO:0043565">
    <property type="term" value="F:sequence-specific DNA binding"/>
    <property type="evidence" value="ECO:0007669"/>
    <property type="project" value="InterPro"/>
</dbReference>
<dbReference type="SUPFAM" id="SSF46689">
    <property type="entry name" value="Homeodomain-like"/>
    <property type="match status" value="1"/>
</dbReference>
<keyword evidence="4" id="KW-0804">Transcription</keyword>
<dbReference type="GO" id="GO:0005524">
    <property type="term" value="F:ATP binding"/>
    <property type="evidence" value="ECO:0007669"/>
    <property type="project" value="UniProtKB-KW"/>
</dbReference>
<protein>
    <submittedName>
        <fullName evidence="6">Transcriptional regulator, Fis family</fullName>
    </submittedName>
</protein>
<accession>E2ZHS7</accession>
<feature type="domain" description="Sigma-54 factor interaction" evidence="5">
    <location>
        <begin position="308"/>
        <end position="513"/>
    </location>
</feature>